<dbReference type="Proteomes" id="UP001642409">
    <property type="component" value="Unassembled WGS sequence"/>
</dbReference>
<dbReference type="InterPro" id="IPR038765">
    <property type="entry name" value="Papain-like_cys_pep_sf"/>
</dbReference>
<evidence type="ECO:0000256" key="1">
    <source>
        <dbReference type="SAM" id="Phobius"/>
    </source>
</evidence>
<organism evidence="3">
    <name type="scientific">Hexamita inflata</name>
    <dbReference type="NCBI Taxonomy" id="28002"/>
    <lineage>
        <taxon>Eukaryota</taxon>
        <taxon>Metamonada</taxon>
        <taxon>Diplomonadida</taxon>
        <taxon>Hexamitidae</taxon>
        <taxon>Hexamitinae</taxon>
        <taxon>Hexamita</taxon>
    </lineage>
</organism>
<dbReference type="GO" id="GO:0006508">
    <property type="term" value="P:proteolysis"/>
    <property type="evidence" value="ECO:0007669"/>
    <property type="project" value="InterPro"/>
</dbReference>
<protein>
    <submittedName>
        <fullName evidence="3">Cathepsin L</fullName>
    </submittedName>
    <submittedName>
        <fullName evidence="4">Cathepsin_L</fullName>
    </submittedName>
</protein>
<accession>A0AA86U7J6</accession>
<gene>
    <name evidence="3" type="ORF">HINF_LOCUS20463</name>
    <name evidence="4" type="ORF">HINF_LOCUS45312</name>
</gene>
<dbReference type="AlphaFoldDB" id="A0AA86U7J6"/>
<feature type="domain" description="Peptidase C1A papain C-terminal" evidence="2">
    <location>
        <begin position="13"/>
        <end position="261"/>
    </location>
</feature>
<sequence length="444" mass="50170">MFSTFAVLENSVLRDQKNLNDFWKQKSSNPAFSLSEQFQQSNAICDRCKYCDGGNFIIQTYLMVPGNEQQSRPPRQTIQTVELTENFPYEPYGLNYQNWINGINVSPKISPENYLLPVKMFTNANELGKSCNFMLFPFDVVYTTPVIKLYDDDKIPFTESAIKTIKSYLSRGIAISITMYMGSGTTGQVFDAFTGGEILYAACPTWLVDHAVTIVGYGKKYGKDVWIIKNTWGRGWGEDGFFFVEIGKNSYCTEHSAYTIIPKYFDMDEKDPYPRGIMKRGLRITLDCDNYFTNISGVIDCYDECPPQFPVISNGECIQQLVCSLETPYLDTKCVSRCASASYLTVNNSYICTQSCPKFYVLNASNQNSKQCVDQCGVNQQIVNLQCVPKCENCGIKQTQIVAIVVPVVILAAGIIIATVFFCKRRKRTNIAKIRIHHMTGNVF</sequence>
<dbReference type="GO" id="GO:0008234">
    <property type="term" value="F:cysteine-type peptidase activity"/>
    <property type="evidence" value="ECO:0007669"/>
    <property type="project" value="InterPro"/>
</dbReference>
<comment type="caution">
    <text evidence="3">The sequence shown here is derived from an EMBL/GenBank/DDBJ whole genome shotgun (WGS) entry which is preliminary data.</text>
</comment>
<dbReference type="PROSITE" id="PS00639">
    <property type="entry name" value="THIOL_PROTEASE_HIS"/>
    <property type="match status" value="1"/>
</dbReference>
<keyword evidence="1" id="KW-1133">Transmembrane helix</keyword>
<dbReference type="SMART" id="SM00645">
    <property type="entry name" value="Pept_C1"/>
    <property type="match status" value="1"/>
</dbReference>
<evidence type="ECO:0000259" key="2">
    <source>
        <dbReference type="SMART" id="SM00645"/>
    </source>
</evidence>
<evidence type="ECO:0000313" key="5">
    <source>
        <dbReference type="Proteomes" id="UP001642409"/>
    </source>
</evidence>
<proteinExistence type="predicted"/>
<reference evidence="4 5" key="2">
    <citation type="submission" date="2024-07" db="EMBL/GenBank/DDBJ databases">
        <authorList>
            <person name="Akdeniz Z."/>
        </authorList>
    </citation>
    <scope>NUCLEOTIDE SEQUENCE [LARGE SCALE GENOMIC DNA]</scope>
</reference>
<evidence type="ECO:0000313" key="3">
    <source>
        <dbReference type="EMBL" id="CAI9932818.1"/>
    </source>
</evidence>
<keyword evidence="1" id="KW-0812">Transmembrane</keyword>
<name>A0AA86U7J6_9EUKA</name>
<feature type="transmembrane region" description="Helical" evidence="1">
    <location>
        <begin position="401"/>
        <end position="423"/>
    </location>
</feature>
<dbReference type="EMBL" id="CAXDID020000196">
    <property type="protein sequence ID" value="CAL6053390.1"/>
    <property type="molecule type" value="Genomic_DNA"/>
</dbReference>
<dbReference type="Pfam" id="PF00112">
    <property type="entry name" value="Peptidase_C1"/>
    <property type="match status" value="1"/>
</dbReference>
<dbReference type="EMBL" id="CATOUU010000526">
    <property type="protein sequence ID" value="CAI9932818.1"/>
    <property type="molecule type" value="Genomic_DNA"/>
</dbReference>
<dbReference type="InterPro" id="IPR025660">
    <property type="entry name" value="Pept_his_AS"/>
</dbReference>
<dbReference type="Gene3D" id="3.90.70.10">
    <property type="entry name" value="Cysteine proteinases"/>
    <property type="match status" value="1"/>
</dbReference>
<keyword evidence="5" id="KW-1185">Reference proteome</keyword>
<reference evidence="3" key="1">
    <citation type="submission" date="2023-06" db="EMBL/GenBank/DDBJ databases">
        <authorList>
            <person name="Kurt Z."/>
        </authorList>
    </citation>
    <scope>NUCLEOTIDE SEQUENCE</scope>
</reference>
<keyword evidence="1" id="KW-0472">Membrane</keyword>
<dbReference type="SUPFAM" id="SSF57184">
    <property type="entry name" value="Growth factor receptor domain"/>
    <property type="match status" value="1"/>
</dbReference>
<dbReference type="SUPFAM" id="SSF54001">
    <property type="entry name" value="Cysteine proteinases"/>
    <property type="match status" value="1"/>
</dbReference>
<dbReference type="InterPro" id="IPR000668">
    <property type="entry name" value="Peptidase_C1A_C"/>
</dbReference>
<evidence type="ECO:0000313" key="4">
    <source>
        <dbReference type="EMBL" id="CAL6053390.1"/>
    </source>
</evidence>
<dbReference type="InterPro" id="IPR009030">
    <property type="entry name" value="Growth_fac_rcpt_cys_sf"/>
</dbReference>